<dbReference type="AlphaFoldDB" id="A0A0K9NVM3"/>
<keyword evidence="9" id="KW-0812">Transmembrane</keyword>
<evidence type="ECO:0000256" key="9">
    <source>
        <dbReference type="SAM" id="Phobius"/>
    </source>
</evidence>
<dbReference type="OMA" id="RIATMIM"/>
<keyword evidence="5" id="KW-0735">Signal-anchor</keyword>
<keyword evidence="12" id="KW-1185">Reference proteome</keyword>
<keyword evidence="6" id="KW-0560">Oxidoreductase</keyword>
<keyword evidence="9" id="KW-1133">Transmembrane helix</keyword>
<keyword evidence="3" id="KW-0479">Metal-binding</keyword>
<dbReference type="GO" id="GO:0005783">
    <property type="term" value="C:endoplasmic reticulum"/>
    <property type="evidence" value="ECO:0000318"/>
    <property type="project" value="GO_Central"/>
</dbReference>
<dbReference type="FunFam" id="2.60.120.620:FF:000030">
    <property type="entry name" value="Proline HYdroxylase"/>
    <property type="match status" value="1"/>
</dbReference>
<evidence type="ECO:0000256" key="3">
    <source>
        <dbReference type="ARBA" id="ARBA00022723"/>
    </source>
</evidence>
<organism evidence="11 12">
    <name type="scientific">Zostera marina</name>
    <name type="common">Eelgrass</name>
    <dbReference type="NCBI Taxonomy" id="29655"/>
    <lineage>
        <taxon>Eukaryota</taxon>
        <taxon>Viridiplantae</taxon>
        <taxon>Streptophyta</taxon>
        <taxon>Embryophyta</taxon>
        <taxon>Tracheophyta</taxon>
        <taxon>Spermatophyta</taxon>
        <taxon>Magnoliopsida</taxon>
        <taxon>Liliopsida</taxon>
        <taxon>Zosteraceae</taxon>
        <taxon>Zostera</taxon>
    </lineage>
</organism>
<dbReference type="PROSITE" id="PS51471">
    <property type="entry name" value="FE2OG_OXY"/>
    <property type="match status" value="1"/>
</dbReference>
<evidence type="ECO:0000256" key="2">
    <source>
        <dbReference type="ARBA" id="ARBA00004648"/>
    </source>
</evidence>
<dbReference type="InterPro" id="IPR045054">
    <property type="entry name" value="P4HA-like"/>
</dbReference>
<comment type="cofactor">
    <cofactor evidence="1">
        <name>L-ascorbate</name>
        <dbReference type="ChEBI" id="CHEBI:38290"/>
    </cofactor>
</comment>
<comment type="subcellular location">
    <subcellularLocation>
        <location evidence="2">Endoplasmic reticulum membrane</location>
        <topology evidence="2">Single-pass type II membrane protein</topology>
    </subcellularLocation>
</comment>
<dbReference type="PANTHER" id="PTHR10869">
    <property type="entry name" value="PROLYL 4-HYDROXYLASE ALPHA SUBUNIT"/>
    <property type="match status" value="1"/>
</dbReference>
<feature type="domain" description="Fe2OG dioxygenase" evidence="10">
    <location>
        <begin position="142"/>
        <end position="259"/>
    </location>
</feature>
<evidence type="ECO:0000256" key="1">
    <source>
        <dbReference type="ARBA" id="ARBA00001961"/>
    </source>
</evidence>
<dbReference type="STRING" id="29655.A0A0K9NVM3"/>
<proteinExistence type="predicted"/>
<dbReference type="SMART" id="SM00702">
    <property type="entry name" value="P4Hc"/>
    <property type="match status" value="1"/>
</dbReference>
<protein>
    <submittedName>
        <fullName evidence="11">Prolyl 4-hydroxylase subunit alpha-1</fullName>
    </submittedName>
</protein>
<gene>
    <name evidence="11" type="ORF">ZOSMA_57G00130</name>
</gene>
<dbReference type="Pfam" id="PF13640">
    <property type="entry name" value="2OG-FeII_Oxy_3"/>
    <property type="match status" value="1"/>
</dbReference>
<evidence type="ECO:0000313" key="12">
    <source>
        <dbReference type="Proteomes" id="UP000036987"/>
    </source>
</evidence>
<keyword evidence="7" id="KW-0408">Iron</keyword>
<dbReference type="OrthoDB" id="420380at2759"/>
<dbReference type="InterPro" id="IPR006620">
    <property type="entry name" value="Pro_4_hyd_alph"/>
</dbReference>
<dbReference type="Gene3D" id="2.60.120.620">
    <property type="entry name" value="q2cbj1_9rhob like domain"/>
    <property type="match status" value="1"/>
</dbReference>
<evidence type="ECO:0000259" key="10">
    <source>
        <dbReference type="PROSITE" id="PS51471"/>
    </source>
</evidence>
<evidence type="ECO:0000256" key="4">
    <source>
        <dbReference type="ARBA" id="ARBA00022964"/>
    </source>
</evidence>
<evidence type="ECO:0000256" key="5">
    <source>
        <dbReference type="ARBA" id="ARBA00022968"/>
    </source>
</evidence>
<dbReference type="GO" id="GO:0004656">
    <property type="term" value="F:procollagen-proline 4-dioxygenase activity"/>
    <property type="evidence" value="ECO:0000318"/>
    <property type="project" value="GO_Central"/>
</dbReference>
<dbReference type="EMBL" id="LFYR01001587">
    <property type="protein sequence ID" value="KMZ60678.1"/>
    <property type="molecule type" value="Genomic_DNA"/>
</dbReference>
<evidence type="ECO:0000313" key="11">
    <source>
        <dbReference type="EMBL" id="KMZ60678.1"/>
    </source>
</evidence>
<dbReference type="Proteomes" id="UP000036987">
    <property type="component" value="Unassembled WGS sequence"/>
</dbReference>
<comment type="catalytic activity">
    <reaction evidence="8">
        <text>L-prolyl-[collagen] + 2-oxoglutarate + O2 = trans-4-hydroxy-L-prolyl-[collagen] + succinate + CO2</text>
        <dbReference type="Rhea" id="RHEA:18945"/>
        <dbReference type="Rhea" id="RHEA-COMP:11676"/>
        <dbReference type="Rhea" id="RHEA-COMP:11680"/>
        <dbReference type="ChEBI" id="CHEBI:15379"/>
        <dbReference type="ChEBI" id="CHEBI:16526"/>
        <dbReference type="ChEBI" id="CHEBI:16810"/>
        <dbReference type="ChEBI" id="CHEBI:30031"/>
        <dbReference type="ChEBI" id="CHEBI:50342"/>
        <dbReference type="ChEBI" id="CHEBI:61965"/>
        <dbReference type="EC" id="1.14.11.2"/>
    </reaction>
</comment>
<dbReference type="InterPro" id="IPR044862">
    <property type="entry name" value="Pro_4_hyd_alph_FE2OG_OXY"/>
</dbReference>
<comment type="caution">
    <text evidence="11">The sequence shown here is derived from an EMBL/GenBank/DDBJ whole genome shotgun (WGS) entry which is preliminary data.</text>
</comment>
<dbReference type="GO" id="GO:0031418">
    <property type="term" value="F:L-ascorbic acid binding"/>
    <property type="evidence" value="ECO:0007669"/>
    <property type="project" value="InterPro"/>
</dbReference>
<keyword evidence="9" id="KW-0472">Membrane</keyword>
<reference evidence="12" key="1">
    <citation type="journal article" date="2016" name="Nature">
        <title>The genome of the seagrass Zostera marina reveals angiosperm adaptation to the sea.</title>
        <authorList>
            <person name="Olsen J.L."/>
            <person name="Rouze P."/>
            <person name="Verhelst B."/>
            <person name="Lin Y.-C."/>
            <person name="Bayer T."/>
            <person name="Collen J."/>
            <person name="Dattolo E."/>
            <person name="De Paoli E."/>
            <person name="Dittami S."/>
            <person name="Maumus F."/>
            <person name="Michel G."/>
            <person name="Kersting A."/>
            <person name="Lauritano C."/>
            <person name="Lohaus R."/>
            <person name="Toepel M."/>
            <person name="Tonon T."/>
            <person name="Vanneste K."/>
            <person name="Amirebrahimi M."/>
            <person name="Brakel J."/>
            <person name="Bostroem C."/>
            <person name="Chovatia M."/>
            <person name="Grimwood J."/>
            <person name="Jenkins J.W."/>
            <person name="Jueterbock A."/>
            <person name="Mraz A."/>
            <person name="Stam W.T."/>
            <person name="Tice H."/>
            <person name="Bornberg-Bauer E."/>
            <person name="Green P.J."/>
            <person name="Pearson G.A."/>
            <person name="Procaccini G."/>
            <person name="Duarte C.M."/>
            <person name="Schmutz J."/>
            <person name="Reusch T.B.H."/>
            <person name="Van de Peer Y."/>
        </authorList>
    </citation>
    <scope>NUCLEOTIDE SEQUENCE [LARGE SCALE GENOMIC DNA]</scope>
    <source>
        <strain evidence="12">cv. Finnish</strain>
    </source>
</reference>
<name>A0A0K9NVM3_ZOSMR</name>
<accession>A0A0K9NVM3</accession>
<feature type="transmembrane region" description="Helical" evidence="9">
    <location>
        <begin position="6"/>
        <end position="26"/>
    </location>
</feature>
<dbReference type="PANTHER" id="PTHR10869:SF42">
    <property type="entry name" value="PROLYL 4-HYDROXYLASE 1"/>
    <property type="match status" value="1"/>
</dbReference>
<evidence type="ECO:0000256" key="6">
    <source>
        <dbReference type="ARBA" id="ARBA00023002"/>
    </source>
</evidence>
<dbReference type="GO" id="GO:0005506">
    <property type="term" value="F:iron ion binding"/>
    <property type="evidence" value="ECO:0007669"/>
    <property type="project" value="InterPro"/>
</dbReference>
<dbReference type="InterPro" id="IPR005123">
    <property type="entry name" value="Oxoglu/Fe-dep_dioxygenase_dom"/>
</dbReference>
<sequence>MAIGWITILLGLVGLFTTSILMGNLIQLKLIERLENKSSDISNKEVDREAWDIYVKPEVISWSPRITIYRNFLSVEECDHLIMIGKPQLNFSFVYDSKTLLPTRSKGRTSQGMFLSLRERNHSIIQTIETRISVFTQVPKQNGEPLQVLRYVKGEFYGPHHDYFSNQLERRIAGNRIATMIMYLNDVIEGGETYFPMAGKGECTCGRKNVKGMSVKPKRGDAVLFWNKGLNGKVDPKSLHEGCEVMDGVKWSATKWIRETKFSILGPI</sequence>
<dbReference type="GO" id="GO:0005789">
    <property type="term" value="C:endoplasmic reticulum membrane"/>
    <property type="evidence" value="ECO:0007669"/>
    <property type="project" value="UniProtKB-SubCell"/>
</dbReference>
<evidence type="ECO:0000256" key="7">
    <source>
        <dbReference type="ARBA" id="ARBA00023004"/>
    </source>
</evidence>
<evidence type="ECO:0000256" key="8">
    <source>
        <dbReference type="ARBA" id="ARBA00049169"/>
    </source>
</evidence>
<keyword evidence="4" id="KW-0223">Dioxygenase</keyword>